<evidence type="ECO:0000256" key="5">
    <source>
        <dbReference type="ARBA" id="ARBA00022989"/>
    </source>
</evidence>
<feature type="transmembrane region" description="Helical" evidence="7">
    <location>
        <begin position="357"/>
        <end position="376"/>
    </location>
</feature>
<dbReference type="OrthoDB" id="2985014at2759"/>
<feature type="transmembrane region" description="Helical" evidence="7">
    <location>
        <begin position="6"/>
        <end position="26"/>
    </location>
</feature>
<keyword evidence="5 7" id="KW-1133">Transmembrane helix</keyword>
<sequence length="492" mass="53609">KCKSRYIFAILGAFGMGIIYGLKVALHVVIVSMVNHTAVADLDKSSSNTSAVSLCSFDDEDAASAASEDGPFAWEKKVEGLLLSSYFWGYLIAQLPGGRIAELFSAKWVFFFAVAINVVCALLSPALSAVHWGGLMVLRILQGVGGGVTFPACHVLLAHWAPPTERSFMSSLVYAGTSLGTVIFMLLSGVISGTLNWQAVFYIEGGVSALWLFLWVWLVADTPQKQRLISAEERDFIMTSLGGDTNSSKQVRLNPHLAPSNPAGLQKHPPIPWRAVFTSKAFLAILIAHVCSNWGWYLLLIELPQYMKDVLRFKIEANGLLSALPFFVMWIFTMILSKTLDFLMGRGKINTTVARKIATLIASVVPMVCLLVLCFVECNRALAVAMMVVGIMCIGGMFCGFLSNHIDIAPNYAGTLMAITNTAATVPGIVVPIVTAALTESDPSIKSWSVIFYITIGLYAIEILVYTVFGSGEVQKWNYIELPSEDQPLRPK</sequence>
<name>A0A482VK36_ASBVE</name>
<evidence type="ECO:0000256" key="4">
    <source>
        <dbReference type="ARBA" id="ARBA00022847"/>
    </source>
</evidence>
<evidence type="ECO:0000313" key="9">
    <source>
        <dbReference type="EMBL" id="RZC32966.1"/>
    </source>
</evidence>
<evidence type="ECO:0000256" key="2">
    <source>
        <dbReference type="ARBA" id="ARBA00022448"/>
    </source>
</evidence>
<keyword evidence="10" id="KW-1185">Reference proteome</keyword>
<dbReference type="InterPro" id="IPR036259">
    <property type="entry name" value="MFS_trans_sf"/>
</dbReference>
<feature type="transmembrane region" description="Helical" evidence="7">
    <location>
        <begin position="450"/>
        <end position="469"/>
    </location>
</feature>
<dbReference type="GO" id="GO:0006820">
    <property type="term" value="P:monoatomic anion transport"/>
    <property type="evidence" value="ECO:0007669"/>
    <property type="project" value="TreeGrafter"/>
</dbReference>
<gene>
    <name evidence="9" type="ORF">BDFB_001707</name>
</gene>
<comment type="caution">
    <text evidence="9">The sequence shown here is derived from an EMBL/GenBank/DDBJ whole genome shotgun (WGS) entry which is preliminary data.</text>
</comment>
<dbReference type="PROSITE" id="PS50850">
    <property type="entry name" value="MFS"/>
    <property type="match status" value="1"/>
</dbReference>
<feature type="non-terminal residue" evidence="9">
    <location>
        <position position="1"/>
    </location>
</feature>
<keyword evidence="3 7" id="KW-0812">Transmembrane</keyword>
<dbReference type="InterPro" id="IPR020846">
    <property type="entry name" value="MFS_dom"/>
</dbReference>
<dbReference type="PANTHER" id="PTHR11662">
    <property type="entry name" value="SOLUTE CARRIER FAMILY 17"/>
    <property type="match status" value="1"/>
</dbReference>
<evidence type="ECO:0000256" key="7">
    <source>
        <dbReference type="SAM" id="Phobius"/>
    </source>
</evidence>
<organism evidence="9 10">
    <name type="scientific">Asbolus verrucosus</name>
    <name type="common">Desert ironclad beetle</name>
    <dbReference type="NCBI Taxonomy" id="1661398"/>
    <lineage>
        <taxon>Eukaryota</taxon>
        <taxon>Metazoa</taxon>
        <taxon>Ecdysozoa</taxon>
        <taxon>Arthropoda</taxon>
        <taxon>Hexapoda</taxon>
        <taxon>Insecta</taxon>
        <taxon>Pterygota</taxon>
        <taxon>Neoptera</taxon>
        <taxon>Endopterygota</taxon>
        <taxon>Coleoptera</taxon>
        <taxon>Polyphaga</taxon>
        <taxon>Cucujiformia</taxon>
        <taxon>Tenebrionidae</taxon>
        <taxon>Pimeliinae</taxon>
        <taxon>Asbolus</taxon>
    </lineage>
</organism>
<feature type="transmembrane region" description="Helical" evidence="7">
    <location>
        <begin position="319"/>
        <end position="336"/>
    </location>
</feature>
<dbReference type="PANTHER" id="PTHR11662:SF457">
    <property type="entry name" value="MAJOR FACILITATOR SUPERFAMILY TRANSPORTER 3"/>
    <property type="match status" value="1"/>
</dbReference>
<dbReference type="FunFam" id="1.20.1250.20:FF:000003">
    <property type="entry name" value="Solute carrier family 17 member 3"/>
    <property type="match status" value="1"/>
</dbReference>
<feature type="domain" description="Major facilitator superfamily (MFS) profile" evidence="8">
    <location>
        <begin position="9"/>
        <end position="474"/>
    </location>
</feature>
<protein>
    <submittedName>
        <fullName evidence="9">Sialin</fullName>
    </submittedName>
</protein>
<keyword evidence="4" id="KW-0769">Symport</keyword>
<feature type="transmembrane region" description="Helical" evidence="7">
    <location>
        <begin position="415"/>
        <end position="438"/>
    </location>
</feature>
<evidence type="ECO:0000256" key="6">
    <source>
        <dbReference type="ARBA" id="ARBA00023136"/>
    </source>
</evidence>
<feature type="transmembrane region" description="Helical" evidence="7">
    <location>
        <begin position="199"/>
        <end position="220"/>
    </location>
</feature>
<feature type="transmembrane region" description="Helical" evidence="7">
    <location>
        <begin position="382"/>
        <end position="403"/>
    </location>
</feature>
<keyword evidence="6 7" id="KW-0472">Membrane</keyword>
<feature type="transmembrane region" description="Helical" evidence="7">
    <location>
        <begin position="281"/>
        <end position="299"/>
    </location>
</feature>
<dbReference type="Proteomes" id="UP000292052">
    <property type="component" value="Unassembled WGS sequence"/>
</dbReference>
<dbReference type="CDD" id="cd17318">
    <property type="entry name" value="MFS_SLC17"/>
    <property type="match status" value="1"/>
</dbReference>
<dbReference type="STRING" id="1661398.A0A482VK36"/>
<comment type="subcellular location">
    <subcellularLocation>
        <location evidence="1">Membrane</location>
        <topology evidence="1">Multi-pass membrane protein</topology>
    </subcellularLocation>
</comment>
<feature type="transmembrane region" description="Helical" evidence="7">
    <location>
        <begin position="140"/>
        <end position="160"/>
    </location>
</feature>
<evidence type="ECO:0000259" key="8">
    <source>
        <dbReference type="PROSITE" id="PS50850"/>
    </source>
</evidence>
<dbReference type="InterPro" id="IPR050382">
    <property type="entry name" value="MFS_Na/Anion_cotransporter"/>
</dbReference>
<dbReference type="GO" id="GO:0016020">
    <property type="term" value="C:membrane"/>
    <property type="evidence" value="ECO:0007669"/>
    <property type="project" value="UniProtKB-SubCell"/>
</dbReference>
<dbReference type="SUPFAM" id="SSF103473">
    <property type="entry name" value="MFS general substrate transporter"/>
    <property type="match status" value="1"/>
</dbReference>
<reference evidence="9 10" key="1">
    <citation type="submission" date="2017-03" db="EMBL/GenBank/DDBJ databases">
        <title>Genome of the blue death feigning beetle - Asbolus verrucosus.</title>
        <authorList>
            <person name="Rider S.D."/>
        </authorList>
    </citation>
    <scope>NUCLEOTIDE SEQUENCE [LARGE SCALE GENOMIC DNA]</scope>
    <source>
        <strain evidence="9">Butters</strain>
        <tissue evidence="9">Head and leg muscle</tissue>
    </source>
</reference>
<dbReference type="InterPro" id="IPR011701">
    <property type="entry name" value="MFS"/>
</dbReference>
<dbReference type="GO" id="GO:0015293">
    <property type="term" value="F:symporter activity"/>
    <property type="evidence" value="ECO:0007669"/>
    <property type="project" value="UniProtKB-KW"/>
</dbReference>
<proteinExistence type="predicted"/>
<feature type="transmembrane region" description="Helical" evidence="7">
    <location>
        <begin position="172"/>
        <end position="193"/>
    </location>
</feature>
<keyword evidence="2" id="KW-0813">Transport</keyword>
<evidence type="ECO:0000256" key="1">
    <source>
        <dbReference type="ARBA" id="ARBA00004141"/>
    </source>
</evidence>
<feature type="transmembrane region" description="Helical" evidence="7">
    <location>
        <begin position="108"/>
        <end position="128"/>
    </location>
</feature>
<dbReference type="AlphaFoldDB" id="A0A482VK36"/>
<dbReference type="Pfam" id="PF07690">
    <property type="entry name" value="MFS_1"/>
    <property type="match status" value="1"/>
</dbReference>
<evidence type="ECO:0000256" key="3">
    <source>
        <dbReference type="ARBA" id="ARBA00022692"/>
    </source>
</evidence>
<dbReference type="Gene3D" id="1.20.1250.20">
    <property type="entry name" value="MFS general substrate transporter like domains"/>
    <property type="match status" value="1"/>
</dbReference>
<evidence type="ECO:0000313" key="10">
    <source>
        <dbReference type="Proteomes" id="UP000292052"/>
    </source>
</evidence>
<dbReference type="EMBL" id="QDEB01093059">
    <property type="protein sequence ID" value="RZC32966.1"/>
    <property type="molecule type" value="Genomic_DNA"/>
</dbReference>
<accession>A0A482VK36</accession>